<comment type="caution">
    <text evidence="2">The sequence shown here is derived from an EMBL/GenBank/DDBJ whole genome shotgun (WGS) entry which is preliminary data.</text>
</comment>
<evidence type="ECO:0000256" key="1">
    <source>
        <dbReference type="SAM" id="MobiDB-lite"/>
    </source>
</evidence>
<dbReference type="Proteomes" id="UP000614350">
    <property type="component" value="Unassembled WGS sequence"/>
</dbReference>
<dbReference type="AlphaFoldDB" id="A0A834J1A4"/>
<feature type="region of interest" description="Disordered" evidence="1">
    <location>
        <begin position="65"/>
        <end position="84"/>
    </location>
</feature>
<dbReference type="EMBL" id="JACSEA010000022">
    <property type="protein sequence ID" value="KAF7380019.1"/>
    <property type="molecule type" value="Genomic_DNA"/>
</dbReference>
<keyword evidence="3" id="KW-1185">Reference proteome</keyword>
<reference evidence="2" key="1">
    <citation type="journal article" date="2020" name="G3 (Bethesda)">
        <title>High-Quality Assemblies for Three Invasive Social Wasps from the &lt;i&gt;Vespula&lt;/i&gt; Genus.</title>
        <authorList>
            <person name="Harrop T.W.R."/>
            <person name="Guhlin J."/>
            <person name="McLaughlin G.M."/>
            <person name="Permina E."/>
            <person name="Stockwell P."/>
            <person name="Gilligan J."/>
            <person name="Le Lec M.F."/>
            <person name="Gruber M.A.M."/>
            <person name="Quinn O."/>
            <person name="Lovegrove M."/>
            <person name="Duncan E.J."/>
            <person name="Remnant E.J."/>
            <person name="Van Eeckhoven J."/>
            <person name="Graham B."/>
            <person name="Knapp R.A."/>
            <person name="Langford K.W."/>
            <person name="Kronenberg Z."/>
            <person name="Press M.O."/>
            <person name="Eacker S.M."/>
            <person name="Wilson-Rankin E.E."/>
            <person name="Purcell J."/>
            <person name="Lester P.J."/>
            <person name="Dearden P.K."/>
        </authorList>
    </citation>
    <scope>NUCLEOTIDE SEQUENCE</scope>
    <source>
        <strain evidence="2">Marl-1</strain>
    </source>
</reference>
<sequence length="146" mass="15413">MVYEPGVLTGLYGAKASVMCHCRRSTVSEWLSRTCSGGGASVVARRTGRLTGGWPTGGGKAWGNTSVVAGEGATRGPRLGGPRYETEPVSRLPVEFSIFPAVVLSPNVERFKIIFADLRKAGETLDNVLDSSSSLPVLACRPTNNT</sequence>
<proteinExistence type="predicted"/>
<organism evidence="2 3">
    <name type="scientific">Vespula vulgaris</name>
    <name type="common">Yellow jacket</name>
    <name type="synonym">Wasp</name>
    <dbReference type="NCBI Taxonomy" id="7454"/>
    <lineage>
        <taxon>Eukaryota</taxon>
        <taxon>Metazoa</taxon>
        <taxon>Ecdysozoa</taxon>
        <taxon>Arthropoda</taxon>
        <taxon>Hexapoda</taxon>
        <taxon>Insecta</taxon>
        <taxon>Pterygota</taxon>
        <taxon>Neoptera</taxon>
        <taxon>Endopterygota</taxon>
        <taxon>Hymenoptera</taxon>
        <taxon>Apocrita</taxon>
        <taxon>Aculeata</taxon>
        <taxon>Vespoidea</taxon>
        <taxon>Vespidae</taxon>
        <taxon>Vespinae</taxon>
        <taxon>Vespula</taxon>
    </lineage>
</organism>
<evidence type="ECO:0000313" key="3">
    <source>
        <dbReference type="Proteomes" id="UP000614350"/>
    </source>
</evidence>
<evidence type="ECO:0000313" key="2">
    <source>
        <dbReference type="EMBL" id="KAF7380019.1"/>
    </source>
</evidence>
<accession>A0A834J1A4</accession>
<gene>
    <name evidence="2" type="ORF">HZH66_014374</name>
</gene>
<protein>
    <submittedName>
        <fullName evidence="2">Uncharacterized protein</fullName>
    </submittedName>
</protein>
<name>A0A834J1A4_VESVU</name>